<gene>
    <name evidence="3" type="ORF">FHS75_001411</name>
</gene>
<evidence type="ECO:0000256" key="2">
    <source>
        <dbReference type="PROSITE-ProRule" id="PRU01282"/>
    </source>
</evidence>
<dbReference type="InterPro" id="IPR006504">
    <property type="entry name" value="Tscrpt_reg_Spx/MgsR"/>
</dbReference>
<keyword evidence="4" id="KW-1185">Reference proteome</keyword>
<dbReference type="InterPro" id="IPR036249">
    <property type="entry name" value="Thioredoxin-like_sf"/>
</dbReference>
<dbReference type="NCBIfam" id="TIGR01617">
    <property type="entry name" value="arsC_related"/>
    <property type="match status" value="1"/>
</dbReference>
<dbReference type="Gene3D" id="3.40.30.10">
    <property type="entry name" value="Glutaredoxin"/>
    <property type="match status" value="1"/>
</dbReference>
<protein>
    <submittedName>
        <fullName evidence="3">Spx/MgsR family transcriptional regulator</fullName>
    </submittedName>
</protein>
<dbReference type="Proteomes" id="UP000522081">
    <property type="component" value="Unassembled WGS sequence"/>
</dbReference>
<name>A0A7Z0BVC6_9SPHN</name>
<dbReference type="SUPFAM" id="SSF52833">
    <property type="entry name" value="Thioredoxin-like"/>
    <property type="match status" value="1"/>
</dbReference>
<evidence type="ECO:0000313" key="4">
    <source>
        <dbReference type="Proteomes" id="UP000522081"/>
    </source>
</evidence>
<reference evidence="3 4" key="1">
    <citation type="submission" date="2020-07" db="EMBL/GenBank/DDBJ databases">
        <title>Genomic Encyclopedia of Type Strains, Phase IV (KMG-IV): sequencing the most valuable type-strain genomes for metagenomic binning, comparative biology and taxonomic classification.</title>
        <authorList>
            <person name="Goeker M."/>
        </authorList>
    </citation>
    <scope>NUCLEOTIDE SEQUENCE [LARGE SCALE GENOMIC DNA]</scope>
    <source>
        <strain evidence="3 4">DSM 29043</strain>
    </source>
</reference>
<dbReference type="RefSeq" id="WP_179406976.1">
    <property type="nucleotide sequence ID" value="NZ_BMGF01000002.1"/>
</dbReference>
<comment type="caution">
    <text evidence="3">The sequence shown here is derived from an EMBL/GenBank/DDBJ whole genome shotgun (WGS) entry which is preliminary data.</text>
</comment>
<accession>A0A7Z0BVC6</accession>
<dbReference type="CDD" id="cd03035">
    <property type="entry name" value="ArsC_Yffb"/>
    <property type="match status" value="1"/>
</dbReference>
<dbReference type="PANTHER" id="PTHR30041">
    <property type="entry name" value="ARSENATE REDUCTASE"/>
    <property type="match status" value="1"/>
</dbReference>
<dbReference type="NCBIfam" id="NF008107">
    <property type="entry name" value="PRK10853.1"/>
    <property type="match status" value="1"/>
</dbReference>
<dbReference type="PANTHER" id="PTHR30041:SF8">
    <property type="entry name" value="PROTEIN YFFB"/>
    <property type="match status" value="1"/>
</dbReference>
<comment type="similarity">
    <text evidence="1 2">Belongs to the ArsC family.</text>
</comment>
<evidence type="ECO:0000313" key="3">
    <source>
        <dbReference type="EMBL" id="NYH95092.1"/>
    </source>
</evidence>
<organism evidence="3 4">
    <name type="scientific">Novosphingobium marinum</name>
    <dbReference type="NCBI Taxonomy" id="1514948"/>
    <lineage>
        <taxon>Bacteria</taxon>
        <taxon>Pseudomonadati</taxon>
        <taxon>Pseudomonadota</taxon>
        <taxon>Alphaproteobacteria</taxon>
        <taxon>Sphingomonadales</taxon>
        <taxon>Sphingomonadaceae</taxon>
        <taxon>Novosphingobium</taxon>
    </lineage>
</organism>
<dbReference type="InterPro" id="IPR006660">
    <property type="entry name" value="Arsenate_reductase-like"/>
</dbReference>
<dbReference type="EMBL" id="JACBZF010000002">
    <property type="protein sequence ID" value="NYH95092.1"/>
    <property type="molecule type" value="Genomic_DNA"/>
</dbReference>
<sequence>MTEIHLYGIPNCDTVRKARKWLDGRGVGYVFHDFRKEGVDAEKLRGWAATVGWELLLNRRGTTWRKLPDDAKADVDEARAIELMAEHPSMIKRPVVEHPGGVLVGFDEAAWEAALA</sequence>
<evidence type="ECO:0000256" key="1">
    <source>
        <dbReference type="ARBA" id="ARBA00007198"/>
    </source>
</evidence>
<proteinExistence type="inferred from homology"/>
<dbReference type="PROSITE" id="PS51353">
    <property type="entry name" value="ARSC"/>
    <property type="match status" value="1"/>
</dbReference>
<dbReference type="AlphaFoldDB" id="A0A7Z0BVC6"/>
<dbReference type="Pfam" id="PF03960">
    <property type="entry name" value="ArsC"/>
    <property type="match status" value="1"/>
</dbReference>